<comment type="caution">
    <text evidence="1">The sequence shown here is derived from an EMBL/GenBank/DDBJ whole genome shotgun (WGS) entry which is preliminary data.</text>
</comment>
<protein>
    <submittedName>
        <fullName evidence="1">Uncharacterized protein</fullName>
    </submittedName>
</protein>
<sequence length="57" mass="6610">MEEWGEEEQGTREASANLFRGCFRVIRVASKVGRLSRDEDDVMAREKQRSAFCSQEQ</sequence>
<keyword evidence="2" id="KW-1185">Reference proteome</keyword>
<evidence type="ECO:0000313" key="2">
    <source>
        <dbReference type="Proteomes" id="UP000324091"/>
    </source>
</evidence>
<proteinExistence type="predicted"/>
<dbReference type="EMBL" id="RHFK02000004">
    <property type="protein sequence ID" value="TWW77122.1"/>
    <property type="molecule type" value="Genomic_DNA"/>
</dbReference>
<dbReference type="Proteomes" id="UP000324091">
    <property type="component" value="Chromosome 12"/>
</dbReference>
<name>A0A5C6PBH1_9TELE</name>
<evidence type="ECO:0000313" key="1">
    <source>
        <dbReference type="EMBL" id="TWW77122.1"/>
    </source>
</evidence>
<dbReference type="AlphaFoldDB" id="A0A5C6PBH1"/>
<reference evidence="1 2" key="1">
    <citation type="submission" date="2019-04" db="EMBL/GenBank/DDBJ databases">
        <title>Chromosome genome assembly for Takifugu flavidus.</title>
        <authorList>
            <person name="Xiao S."/>
        </authorList>
    </citation>
    <scope>NUCLEOTIDE SEQUENCE [LARGE SCALE GENOMIC DNA]</scope>
    <source>
        <strain evidence="1">HTHZ2018</strain>
        <tissue evidence="1">Muscle</tissue>
    </source>
</reference>
<gene>
    <name evidence="1" type="ORF">D4764_12G0005120</name>
</gene>
<accession>A0A5C6PBH1</accession>
<organism evidence="1 2">
    <name type="scientific">Takifugu flavidus</name>
    <name type="common">sansaifugu</name>
    <dbReference type="NCBI Taxonomy" id="433684"/>
    <lineage>
        <taxon>Eukaryota</taxon>
        <taxon>Metazoa</taxon>
        <taxon>Chordata</taxon>
        <taxon>Craniata</taxon>
        <taxon>Vertebrata</taxon>
        <taxon>Euteleostomi</taxon>
        <taxon>Actinopterygii</taxon>
        <taxon>Neopterygii</taxon>
        <taxon>Teleostei</taxon>
        <taxon>Neoteleostei</taxon>
        <taxon>Acanthomorphata</taxon>
        <taxon>Eupercaria</taxon>
        <taxon>Tetraodontiformes</taxon>
        <taxon>Tetradontoidea</taxon>
        <taxon>Tetraodontidae</taxon>
        <taxon>Takifugu</taxon>
    </lineage>
</organism>